<feature type="region of interest" description="Disordered" evidence="1">
    <location>
        <begin position="41"/>
        <end position="157"/>
    </location>
</feature>
<feature type="compositionally biased region" description="Basic and acidic residues" evidence="1">
    <location>
        <begin position="1"/>
        <end position="12"/>
    </location>
</feature>
<evidence type="ECO:0000313" key="2">
    <source>
        <dbReference type="EMBL" id="KAK9996737.1"/>
    </source>
</evidence>
<accession>A0AAW2CH95</accession>
<comment type="caution">
    <text evidence="2">The sequence shown here is derived from an EMBL/GenBank/DDBJ whole genome shotgun (WGS) entry which is preliminary data.</text>
</comment>
<feature type="region of interest" description="Disordered" evidence="1">
    <location>
        <begin position="1"/>
        <end position="24"/>
    </location>
</feature>
<proteinExistence type="predicted"/>
<dbReference type="EMBL" id="JAZDWU010000007">
    <property type="protein sequence ID" value="KAK9996737.1"/>
    <property type="molecule type" value="Genomic_DNA"/>
</dbReference>
<evidence type="ECO:0000256" key="1">
    <source>
        <dbReference type="SAM" id="MobiDB-lite"/>
    </source>
</evidence>
<dbReference type="Proteomes" id="UP001459277">
    <property type="component" value="Unassembled WGS sequence"/>
</dbReference>
<feature type="compositionally biased region" description="Pro residues" evidence="1">
    <location>
        <begin position="75"/>
        <end position="85"/>
    </location>
</feature>
<feature type="compositionally biased region" description="Polar residues" evidence="1">
    <location>
        <begin position="136"/>
        <end position="147"/>
    </location>
</feature>
<protein>
    <submittedName>
        <fullName evidence="2">Uncharacterized protein</fullName>
    </submittedName>
</protein>
<organism evidence="2 3">
    <name type="scientific">Lithocarpus litseifolius</name>
    <dbReference type="NCBI Taxonomy" id="425828"/>
    <lineage>
        <taxon>Eukaryota</taxon>
        <taxon>Viridiplantae</taxon>
        <taxon>Streptophyta</taxon>
        <taxon>Embryophyta</taxon>
        <taxon>Tracheophyta</taxon>
        <taxon>Spermatophyta</taxon>
        <taxon>Magnoliopsida</taxon>
        <taxon>eudicotyledons</taxon>
        <taxon>Gunneridae</taxon>
        <taxon>Pentapetalae</taxon>
        <taxon>rosids</taxon>
        <taxon>fabids</taxon>
        <taxon>Fagales</taxon>
        <taxon>Fagaceae</taxon>
        <taxon>Lithocarpus</taxon>
    </lineage>
</organism>
<gene>
    <name evidence="2" type="ORF">SO802_021423</name>
</gene>
<dbReference type="AlphaFoldDB" id="A0AAW2CH95"/>
<evidence type="ECO:0000313" key="3">
    <source>
        <dbReference type="Proteomes" id="UP001459277"/>
    </source>
</evidence>
<keyword evidence="3" id="KW-1185">Reference proteome</keyword>
<reference evidence="2 3" key="1">
    <citation type="submission" date="2024-01" db="EMBL/GenBank/DDBJ databases">
        <title>A telomere-to-telomere, gap-free genome of sweet tea (Lithocarpus litseifolius).</title>
        <authorList>
            <person name="Zhou J."/>
        </authorList>
    </citation>
    <scope>NUCLEOTIDE SEQUENCE [LARGE SCALE GENOMIC DNA]</scope>
    <source>
        <strain evidence="2">Zhou-2022a</strain>
        <tissue evidence="2">Leaf</tissue>
    </source>
</reference>
<name>A0AAW2CH95_9ROSI</name>
<feature type="compositionally biased region" description="Polar residues" evidence="1">
    <location>
        <begin position="57"/>
        <end position="70"/>
    </location>
</feature>
<sequence length="223" mass="24221">MKIGGEEEQKEIGKKKKKIGGEEEQIGKIAILPLMLGDFMQGFASKKPSPPPPAFDSSVQGYPGQSSENASSVIDPPPSSEPPLDAPNSFGPCLLVSRKKQSAKKSFQLASSSHQLPFRPRFTPTKHGKPAPPIASNVSMDSDTDPPSGSGKEKRTLKLPHTSTSFQFNNKVPALPTNPSLSSYALGNLDQQSCSELSESMINNIRWNPLIIYDWMNKKLMNA</sequence>
<feature type="compositionally biased region" description="Polar residues" evidence="1">
    <location>
        <begin position="104"/>
        <end position="115"/>
    </location>
</feature>